<dbReference type="SMART" id="SM00059">
    <property type="entry name" value="FN2"/>
    <property type="match status" value="1"/>
</dbReference>
<name>A0A3B5MQU1_9TELE</name>
<dbReference type="Gene3D" id="2.10.10.10">
    <property type="entry name" value="Fibronectin, type II, collagen-binding"/>
    <property type="match status" value="1"/>
</dbReference>
<organism evidence="6 7">
    <name type="scientific">Xiphophorus couchianus</name>
    <name type="common">Monterrey platyfish</name>
    <dbReference type="NCBI Taxonomy" id="32473"/>
    <lineage>
        <taxon>Eukaryota</taxon>
        <taxon>Metazoa</taxon>
        <taxon>Chordata</taxon>
        <taxon>Craniata</taxon>
        <taxon>Vertebrata</taxon>
        <taxon>Euteleostomi</taxon>
        <taxon>Actinopterygii</taxon>
        <taxon>Neopterygii</taxon>
        <taxon>Teleostei</taxon>
        <taxon>Neoteleostei</taxon>
        <taxon>Acanthomorphata</taxon>
        <taxon>Ovalentaria</taxon>
        <taxon>Atherinomorphae</taxon>
        <taxon>Cyprinodontiformes</taxon>
        <taxon>Poeciliidae</taxon>
        <taxon>Poeciliinae</taxon>
        <taxon>Xiphophorus</taxon>
    </lineage>
</organism>
<reference evidence="6" key="1">
    <citation type="submission" date="2025-08" db="UniProtKB">
        <authorList>
            <consortium name="Ensembl"/>
        </authorList>
    </citation>
    <scope>IDENTIFICATION</scope>
</reference>
<keyword evidence="1" id="KW-0677">Repeat</keyword>
<dbReference type="SUPFAM" id="SSF57440">
    <property type="entry name" value="Kringle-like"/>
    <property type="match status" value="1"/>
</dbReference>
<evidence type="ECO:0000256" key="1">
    <source>
        <dbReference type="ARBA" id="ARBA00022737"/>
    </source>
</evidence>
<evidence type="ECO:0000259" key="5">
    <source>
        <dbReference type="PROSITE" id="PS51092"/>
    </source>
</evidence>
<evidence type="ECO:0000256" key="2">
    <source>
        <dbReference type="ARBA" id="ARBA00023157"/>
    </source>
</evidence>
<evidence type="ECO:0000256" key="4">
    <source>
        <dbReference type="SAM" id="Phobius"/>
    </source>
</evidence>
<dbReference type="InterPro" id="IPR036943">
    <property type="entry name" value="FN_type2_sf"/>
</dbReference>
<keyword evidence="4" id="KW-0472">Membrane</keyword>
<feature type="disulfide bond" evidence="3">
    <location>
        <begin position="36"/>
        <end position="62"/>
    </location>
</feature>
<comment type="caution">
    <text evidence="3">Lacks conserved residue(s) required for the propagation of feature annotation.</text>
</comment>
<proteinExistence type="predicted"/>
<keyword evidence="2 3" id="KW-1015">Disulfide bond</keyword>
<dbReference type="InterPro" id="IPR000562">
    <property type="entry name" value="FN_type2_dom"/>
</dbReference>
<keyword evidence="7" id="KW-1185">Reference proteome</keyword>
<dbReference type="GeneTree" id="ENSGT00940000177582"/>
<evidence type="ECO:0000313" key="7">
    <source>
        <dbReference type="Proteomes" id="UP000261380"/>
    </source>
</evidence>
<protein>
    <recommendedName>
        <fullName evidence="5">Fibronectin type-II domain-containing protein</fullName>
    </recommendedName>
</protein>
<keyword evidence="4" id="KW-0812">Transmembrane</keyword>
<dbReference type="InterPro" id="IPR013806">
    <property type="entry name" value="Kringle-like"/>
</dbReference>
<dbReference type="STRING" id="32473.ENSXCOP00000021854"/>
<dbReference type="FunFam" id="2.10.10.10:FF:000001">
    <property type="entry name" value="Fibronectin 1a isoform 1"/>
    <property type="match status" value="1"/>
</dbReference>
<accession>A0A3B5MQU1</accession>
<reference evidence="6" key="2">
    <citation type="submission" date="2025-09" db="UniProtKB">
        <authorList>
            <consortium name="Ensembl"/>
        </authorList>
    </citation>
    <scope>IDENTIFICATION</scope>
</reference>
<dbReference type="Pfam" id="PF00040">
    <property type="entry name" value="fn2"/>
    <property type="match status" value="1"/>
</dbReference>
<sequence>EIRWTTYLITTTFFLLFFIHFSELYTIEGNAAGRPCMFPFFYENQWYSSCTLIDSINNQHWCSVETKFEHQTWGFCPTNSEY</sequence>
<evidence type="ECO:0000313" key="6">
    <source>
        <dbReference type="Ensembl" id="ENSXCOP00000021854.1"/>
    </source>
</evidence>
<dbReference type="PROSITE" id="PS51092">
    <property type="entry name" value="FN2_2"/>
    <property type="match status" value="1"/>
</dbReference>
<dbReference type="AlphaFoldDB" id="A0A3B5MQU1"/>
<feature type="transmembrane region" description="Helical" evidence="4">
    <location>
        <begin position="6"/>
        <end position="27"/>
    </location>
</feature>
<evidence type="ECO:0000256" key="3">
    <source>
        <dbReference type="PROSITE-ProRule" id="PRU00479"/>
    </source>
</evidence>
<dbReference type="CDD" id="cd00062">
    <property type="entry name" value="FN2"/>
    <property type="match status" value="1"/>
</dbReference>
<dbReference type="Ensembl" id="ENSXCOT00000022118.1">
    <property type="protein sequence ID" value="ENSXCOP00000021854.1"/>
    <property type="gene ID" value="ENSXCOG00000016328.1"/>
</dbReference>
<feature type="domain" description="Fibronectin type-II" evidence="5">
    <location>
        <begin position="31"/>
        <end position="78"/>
    </location>
</feature>
<keyword evidence="4" id="KW-1133">Transmembrane helix</keyword>
<dbReference type="Proteomes" id="UP000261380">
    <property type="component" value="Unplaced"/>
</dbReference>